<evidence type="ECO:0000259" key="8">
    <source>
        <dbReference type="Pfam" id="PF00108"/>
    </source>
</evidence>
<reference evidence="10" key="1">
    <citation type="journal article" date="2014" name="Int. J. Syst. Evol. Microbiol.">
        <title>Complete genome sequence of Corynebacterium casei LMG S-19264T (=DSM 44701T), isolated from a smear-ripened cheese.</title>
        <authorList>
            <consortium name="US DOE Joint Genome Institute (JGI-PGF)"/>
            <person name="Walter F."/>
            <person name="Albersmeier A."/>
            <person name="Kalinowski J."/>
            <person name="Ruckert C."/>
        </authorList>
    </citation>
    <scope>NUCLEOTIDE SEQUENCE</scope>
    <source>
        <strain evidence="10">CCM 8433</strain>
    </source>
</reference>
<dbReference type="Pfam" id="PF00108">
    <property type="entry name" value="Thiolase_N"/>
    <property type="match status" value="1"/>
</dbReference>
<dbReference type="FunFam" id="3.40.47.10:FF:000010">
    <property type="entry name" value="Acetyl-CoA acetyltransferase (Thiolase)"/>
    <property type="match status" value="1"/>
</dbReference>
<dbReference type="AlphaFoldDB" id="A0A917N618"/>
<feature type="domain" description="Thiolase N-terminal" evidence="8">
    <location>
        <begin position="4"/>
        <end position="255"/>
    </location>
</feature>
<dbReference type="InterPro" id="IPR020610">
    <property type="entry name" value="Thiolase_AS"/>
</dbReference>
<feature type="active site" description="Proton acceptor" evidence="6">
    <location>
        <position position="342"/>
    </location>
</feature>
<evidence type="ECO:0000256" key="7">
    <source>
        <dbReference type="RuleBase" id="RU003557"/>
    </source>
</evidence>
<dbReference type="PIRSF" id="PIRSF000429">
    <property type="entry name" value="Ac-CoA_Ac_transf"/>
    <property type="match status" value="1"/>
</dbReference>
<dbReference type="Pfam" id="PF02803">
    <property type="entry name" value="Thiolase_C"/>
    <property type="match status" value="1"/>
</dbReference>
<evidence type="ECO:0000256" key="1">
    <source>
        <dbReference type="ARBA" id="ARBA00010982"/>
    </source>
</evidence>
<dbReference type="PANTHER" id="PTHR18919">
    <property type="entry name" value="ACETYL-COA C-ACYLTRANSFERASE"/>
    <property type="match status" value="1"/>
</dbReference>
<dbReference type="InterPro" id="IPR020617">
    <property type="entry name" value="Thiolase_C"/>
</dbReference>
<dbReference type="InterPro" id="IPR016039">
    <property type="entry name" value="Thiolase-like"/>
</dbReference>
<feature type="active site" description="Proton acceptor" evidence="6">
    <location>
        <position position="372"/>
    </location>
</feature>
<keyword evidence="3 7" id="KW-0808">Transferase</keyword>
<dbReference type="PROSITE" id="PS00737">
    <property type="entry name" value="THIOLASE_2"/>
    <property type="match status" value="1"/>
</dbReference>
<proteinExistence type="inferred from homology"/>
<dbReference type="Proteomes" id="UP000622610">
    <property type="component" value="Unassembled WGS sequence"/>
</dbReference>
<protein>
    <recommendedName>
        <fullName evidence="2">acetyl-CoA C-acetyltransferase</fullName>
        <ecNumber evidence="2">2.3.1.9</ecNumber>
    </recommendedName>
    <alternativeName>
        <fullName evidence="5">Acetoacetyl-CoA thiolase</fullName>
    </alternativeName>
</protein>
<evidence type="ECO:0000313" key="10">
    <source>
        <dbReference type="EMBL" id="GGI66739.1"/>
    </source>
</evidence>
<sequence>MKEVVIIDALRTPIGKYHGQLKQLSAVELGTAVTKEMIARNATLASEIKQVIFGNVLQAGVGQNPARQVALKSGLSVEVPATTINEVCGSGLKAAALGRQLIQLGEADVVLVGGMESMSQAPLYQYYDKKNDEYTKPQSIMVHDGLTDAFSEKHMGLTAEKVAEQYDVTREEQDVFAMNSHKKAAHARDNAWFEKEIVGVEVEGTVMKADEGIRPETTIEKLGQLRTVFKEDGRVTAGNASTINDGASALLLASKEYADQHGISYLGVIRDVTEVGIDPSVMGISPIKAIQSLFERNQLTKEAIDLFEINEAFAATSLVVEKELALPSDKVNIAGGGISLGHPIGATGARIITTALHQLERIDGRYAVVSLCVGGGIGLAMLLERTKE</sequence>
<keyword evidence="11" id="KW-1185">Reference proteome</keyword>
<evidence type="ECO:0000313" key="11">
    <source>
        <dbReference type="Proteomes" id="UP000622610"/>
    </source>
</evidence>
<evidence type="ECO:0000256" key="5">
    <source>
        <dbReference type="ARBA" id="ARBA00030755"/>
    </source>
</evidence>
<feature type="domain" description="Thiolase C-terminal" evidence="9">
    <location>
        <begin position="265"/>
        <end position="385"/>
    </location>
</feature>
<evidence type="ECO:0000256" key="4">
    <source>
        <dbReference type="ARBA" id="ARBA00023315"/>
    </source>
</evidence>
<dbReference type="NCBIfam" id="TIGR01930">
    <property type="entry name" value="AcCoA-C-Actrans"/>
    <property type="match status" value="1"/>
</dbReference>
<dbReference type="InterPro" id="IPR020613">
    <property type="entry name" value="Thiolase_CS"/>
</dbReference>
<reference evidence="10" key="2">
    <citation type="submission" date="2020-09" db="EMBL/GenBank/DDBJ databases">
        <authorList>
            <person name="Sun Q."/>
            <person name="Sedlacek I."/>
        </authorList>
    </citation>
    <scope>NUCLEOTIDE SEQUENCE</scope>
    <source>
        <strain evidence="10">CCM 8433</strain>
    </source>
</reference>
<dbReference type="CDD" id="cd00751">
    <property type="entry name" value="thiolase"/>
    <property type="match status" value="1"/>
</dbReference>
<dbReference type="InterPro" id="IPR002155">
    <property type="entry name" value="Thiolase"/>
</dbReference>
<dbReference type="EC" id="2.3.1.9" evidence="2"/>
<accession>A0A917N618</accession>
<organism evidence="10 11">
    <name type="scientific">Enterococcus alcedinis</name>
    <dbReference type="NCBI Taxonomy" id="1274384"/>
    <lineage>
        <taxon>Bacteria</taxon>
        <taxon>Bacillati</taxon>
        <taxon>Bacillota</taxon>
        <taxon>Bacilli</taxon>
        <taxon>Lactobacillales</taxon>
        <taxon>Enterococcaceae</taxon>
        <taxon>Enterococcus</taxon>
    </lineage>
</organism>
<dbReference type="EMBL" id="BMDT01000016">
    <property type="protein sequence ID" value="GGI66739.1"/>
    <property type="molecule type" value="Genomic_DNA"/>
</dbReference>
<evidence type="ECO:0000256" key="2">
    <source>
        <dbReference type="ARBA" id="ARBA00012705"/>
    </source>
</evidence>
<gene>
    <name evidence="10" type="ORF">GCM10011482_23930</name>
</gene>
<comment type="similarity">
    <text evidence="1 7">Belongs to the thiolase-like superfamily. Thiolase family.</text>
</comment>
<feature type="active site" description="Acyl-thioester intermediate" evidence="6">
    <location>
        <position position="88"/>
    </location>
</feature>
<dbReference type="InterPro" id="IPR020616">
    <property type="entry name" value="Thiolase_N"/>
</dbReference>
<dbReference type="PANTHER" id="PTHR18919:SF107">
    <property type="entry name" value="ACETYL-COA ACETYLTRANSFERASE, CYTOSOLIC"/>
    <property type="match status" value="1"/>
</dbReference>
<dbReference type="Gene3D" id="3.40.47.10">
    <property type="match status" value="2"/>
</dbReference>
<dbReference type="GO" id="GO:0003985">
    <property type="term" value="F:acetyl-CoA C-acetyltransferase activity"/>
    <property type="evidence" value="ECO:0007669"/>
    <property type="project" value="UniProtKB-EC"/>
</dbReference>
<dbReference type="PROSITE" id="PS00099">
    <property type="entry name" value="THIOLASE_3"/>
    <property type="match status" value="1"/>
</dbReference>
<dbReference type="SUPFAM" id="SSF53901">
    <property type="entry name" value="Thiolase-like"/>
    <property type="match status" value="2"/>
</dbReference>
<evidence type="ECO:0000256" key="3">
    <source>
        <dbReference type="ARBA" id="ARBA00022679"/>
    </source>
</evidence>
<name>A0A917N618_9ENTE</name>
<keyword evidence="4 7" id="KW-0012">Acyltransferase</keyword>
<evidence type="ECO:0000259" key="9">
    <source>
        <dbReference type="Pfam" id="PF02803"/>
    </source>
</evidence>
<evidence type="ECO:0000256" key="6">
    <source>
        <dbReference type="PIRSR" id="PIRSR000429-1"/>
    </source>
</evidence>
<comment type="caution">
    <text evidence="10">The sequence shown here is derived from an EMBL/GenBank/DDBJ whole genome shotgun (WGS) entry which is preliminary data.</text>
</comment>